<dbReference type="GO" id="GO:0006508">
    <property type="term" value="P:proteolysis"/>
    <property type="evidence" value="ECO:0007669"/>
    <property type="project" value="UniProtKB-KW"/>
</dbReference>
<evidence type="ECO:0000313" key="9">
    <source>
        <dbReference type="Proteomes" id="UP000547209"/>
    </source>
</evidence>
<evidence type="ECO:0000256" key="5">
    <source>
        <dbReference type="RuleBase" id="RU004404"/>
    </source>
</evidence>
<feature type="domain" description="PDZ" evidence="7">
    <location>
        <begin position="93"/>
        <end position="144"/>
    </location>
</feature>
<dbReference type="Pfam" id="PF17820">
    <property type="entry name" value="PDZ_6"/>
    <property type="match status" value="1"/>
</dbReference>
<dbReference type="PANTHER" id="PTHR32060">
    <property type="entry name" value="TAIL-SPECIFIC PROTEASE"/>
    <property type="match status" value="1"/>
</dbReference>
<gene>
    <name evidence="8" type="ORF">H7C19_00440</name>
</gene>
<dbReference type="SMART" id="SM00245">
    <property type="entry name" value="TSPc"/>
    <property type="match status" value="1"/>
</dbReference>
<dbReference type="InterPro" id="IPR001478">
    <property type="entry name" value="PDZ"/>
</dbReference>
<dbReference type="CDD" id="cd06782">
    <property type="entry name" value="cpPDZ_CPP-like"/>
    <property type="match status" value="1"/>
</dbReference>
<dbReference type="AlphaFoldDB" id="A0A7X0RKH1"/>
<evidence type="ECO:0000256" key="1">
    <source>
        <dbReference type="ARBA" id="ARBA00009179"/>
    </source>
</evidence>
<name>A0A7X0RKH1_9BACL</name>
<dbReference type="SMART" id="SM00228">
    <property type="entry name" value="PDZ"/>
    <property type="match status" value="1"/>
</dbReference>
<dbReference type="GO" id="GO:0008236">
    <property type="term" value="F:serine-type peptidase activity"/>
    <property type="evidence" value="ECO:0007669"/>
    <property type="project" value="UniProtKB-KW"/>
</dbReference>
<dbReference type="GO" id="GO:0030288">
    <property type="term" value="C:outer membrane-bounded periplasmic space"/>
    <property type="evidence" value="ECO:0007669"/>
    <property type="project" value="TreeGrafter"/>
</dbReference>
<evidence type="ECO:0000313" key="8">
    <source>
        <dbReference type="EMBL" id="MBB6669147.1"/>
    </source>
</evidence>
<dbReference type="Gene3D" id="3.90.226.10">
    <property type="entry name" value="2-enoyl-CoA Hydratase, Chain A, domain 1"/>
    <property type="match status" value="1"/>
</dbReference>
<dbReference type="PANTHER" id="PTHR32060:SF30">
    <property type="entry name" value="CARBOXY-TERMINAL PROCESSING PROTEASE CTPA"/>
    <property type="match status" value="1"/>
</dbReference>
<keyword evidence="4 5" id="KW-0720">Serine protease</keyword>
<proteinExistence type="inferred from homology"/>
<dbReference type="SUPFAM" id="SSF50156">
    <property type="entry name" value="PDZ domain-like"/>
    <property type="match status" value="1"/>
</dbReference>
<dbReference type="InterPro" id="IPR004447">
    <property type="entry name" value="Peptidase_S41A"/>
</dbReference>
<keyword evidence="6" id="KW-0732">Signal</keyword>
<evidence type="ECO:0000256" key="4">
    <source>
        <dbReference type="ARBA" id="ARBA00022825"/>
    </source>
</evidence>
<feature type="chain" id="PRO_5039016047" evidence="6">
    <location>
        <begin position="32"/>
        <end position="478"/>
    </location>
</feature>
<accession>A0A7X0RKH1</accession>
<feature type="signal peptide" evidence="6">
    <location>
        <begin position="1"/>
        <end position="31"/>
    </location>
</feature>
<reference evidence="8 9" key="1">
    <citation type="submission" date="2020-08" db="EMBL/GenBank/DDBJ databases">
        <title>Cohnella phylogeny.</title>
        <authorList>
            <person name="Dunlap C."/>
        </authorList>
    </citation>
    <scope>NUCLEOTIDE SEQUENCE [LARGE SCALE GENOMIC DNA]</scope>
    <source>
        <strain evidence="8 9">DSM 28246</strain>
    </source>
</reference>
<evidence type="ECO:0000256" key="2">
    <source>
        <dbReference type="ARBA" id="ARBA00022670"/>
    </source>
</evidence>
<dbReference type="EMBL" id="JACJVP010000001">
    <property type="protein sequence ID" value="MBB6669147.1"/>
    <property type="molecule type" value="Genomic_DNA"/>
</dbReference>
<dbReference type="CDD" id="cd07560">
    <property type="entry name" value="Peptidase_S41_CPP"/>
    <property type="match status" value="1"/>
</dbReference>
<dbReference type="InterPro" id="IPR036034">
    <property type="entry name" value="PDZ_sf"/>
</dbReference>
<dbReference type="SUPFAM" id="SSF52096">
    <property type="entry name" value="ClpP/crotonase"/>
    <property type="match status" value="1"/>
</dbReference>
<dbReference type="Pfam" id="PF03572">
    <property type="entry name" value="Peptidase_S41"/>
    <property type="match status" value="1"/>
</dbReference>
<evidence type="ECO:0000256" key="3">
    <source>
        <dbReference type="ARBA" id="ARBA00022801"/>
    </source>
</evidence>
<dbReference type="PROSITE" id="PS50106">
    <property type="entry name" value="PDZ"/>
    <property type="match status" value="1"/>
</dbReference>
<dbReference type="Proteomes" id="UP000547209">
    <property type="component" value="Unassembled WGS sequence"/>
</dbReference>
<evidence type="ECO:0000259" key="7">
    <source>
        <dbReference type="PROSITE" id="PS50106"/>
    </source>
</evidence>
<organism evidence="8 9">
    <name type="scientific">Cohnella nanjingensis</name>
    <dbReference type="NCBI Taxonomy" id="1387779"/>
    <lineage>
        <taxon>Bacteria</taxon>
        <taxon>Bacillati</taxon>
        <taxon>Bacillota</taxon>
        <taxon>Bacilli</taxon>
        <taxon>Bacillales</taxon>
        <taxon>Paenibacillaceae</taxon>
        <taxon>Cohnella</taxon>
    </lineage>
</organism>
<dbReference type="GO" id="GO:0007165">
    <property type="term" value="P:signal transduction"/>
    <property type="evidence" value="ECO:0007669"/>
    <property type="project" value="TreeGrafter"/>
</dbReference>
<dbReference type="Gene3D" id="3.30.750.44">
    <property type="match status" value="1"/>
</dbReference>
<comment type="caution">
    <text evidence="8">The sequence shown here is derived from an EMBL/GenBank/DDBJ whole genome shotgun (WGS) entry which is preliminary data.</text>
</comment>
<protein>
    <submittedName>
        <fullName evidence="8">S41 family peptidase</fullName>
    </submittedName>
</protein>
<dbReference type="Gene3D" id="2.30.42.10">
    <property type="match status" value="1"/>
</dbReference>
<evidence type="ECO:0000256" key="6">
    <source>
        <dbReference type="SAM" id="SignalP"/>
    </source>
</evidence>
<keyword evidence="3 5" id="KW-0378">Hydrolase</keyword>
<dbReference type="InterPro" id="IPR041489">
    <property type="entry name" value="PDZ_6"/>
</dbReference>
<dbReference type="NCBIfam" id="TIGR00225">
    <property type="entry name" value="prc"/>
    <property type="match status" value="1"/>
</dbReference>
<dbReference type="GO" id="GO:0004175">
    <property type="term" value="F:endopeptidase activity"/>
    <property type="evidence" value="ECO:0007669"/>
    <property type="project" value="TreeGrafter"/>
</dbReference>
<keyword evidence="9" id="KW-1185">Reference proteome</keyword>
<comment type="similarity">
    <text evidence="1 5">Belongs to the peptidase S41A family.</text>
</comment>
<sequence>MTHFRIVRRIATTVLASALAFGIVPTAPATASSAKADEIRQLLEQYHISKPTDETLDDAAIDGMIDSLGDPYTEYFSEEEMKGFTNLLEQTFVGIGIVMTEDYKTVYIEDVISGSPAEQAGLLPGDAILSVDGVSMTGKTIADVQRASQGVEGTTVKIGVKRGDKKFQFPVTRKTVHMPTASSKMMGDGVAYLDLNGFSSDAGAKFANELAQLERQDIRSLVIDLRNNGGGYVDQAQLIASQFIADGVLAHLKDRDGNDTPLTVKGQTKPYPVWILVNGGSASASELLSGALQDYGIARLIGTKTYGKGVVQRLVPVSSGGTLKVTVQEYLTPNGNHVDKVGLQPDLSVEGSLEQLMAAFRAAGGHTLTLTAGKGAAVVNGVRVAQPALTVQKNGVWYIRTKLGANVAEASVRYDAQTKQIELKRDGASNRASVKDGQVLMVDGTSYLDVRLLAKWYSDVQWTAVGDGTVTLIDTQAA</sequence>
<keyword evidence="2 5" id="KW-0645">Protease</keyword>
<dbReference type="InterPro" id="IPR005151">
    <property type="entry name" value="Tail-specific_protease"/>
</dbReference>
<dbReference type="InterPro" id="IPR029045">
    <property type="entry name" value="ClpP/crotonase-like_dom_sf"/>
</dbReference>